<evidence type="ECO:0000259" key="2">
    <source>
        <dbReference type="Pfam" id="PF08327"/>
    </source>
</evidence>
<gene>
    <name evidence="4" type="ORF">CLV93_10173</name>
    <name evidence="3" type="ORF">JCM18694_39090</name>
</gene>
<dbReference type="Gene3D" id="3.30.530.20">
    <property type="match status" value="1"/>
</dbReference>
<evidence type="ECO:0000313" key="3">
    <source>
        <dbReference type="EMBL" id="GET23663.1"/>
    </source>
</evidence>
<sequence>MKEFKKYFKLKASPADVYNALVNPVMLEIWTGEPAVMSTEPGSQFSIWDGAISGENVEFEQDKKIVQKWYFGEDEDSVVTIKLHPDKHGTSMEVHQTNIPDEAFDNMKSGWEEDYYGSLAELFT</sequence>
<keyword evidence="6" id="KW-1185">Reference proteome</keyword>
<dbReference type="InterPro" id="IPR013538">
    <property type="entry name" value="ASHA1/2-like_C"/>
</dbReference>
<dbReference type="Proteomes" id="UP000396862">
    <property type="component" value="Unassembled WGS sequence"/>
</dbReference>
<name>A0A2P8CJJ0_9BACT</name>
<reference evidence="3 6" key="2">
    <citation type="submission" date="2019-10" db="EMBL/GenBank/DDBJ databases">
        <title>Prolixibacter strains distinguished by the presence of nitrate reductase genes were adept at nitrate-dependent anaerobic corrosion of metallic iron and carbon steel.</title>
        <authorList>
            <person name="Iino T."/>
            <person name="Shono N."/>
            <person name="Ito K."/>
            <person name="Nakamura R."/>
            <person name="Sueoka K."/>
            <person name="Harayama S."/>
            <person name="Ohkuma M."/>
        </authorList>
    </citation>
    <scope>NUCLEOTIDE SEQUENCE [LARGE SCALE GENOMIC DNA]</scope>
    <source>
        <strain evidence="3 6">MIC1-1</strain>
    </source>
</reference>
<dbReference type="Proteomes" id="UP000240621">
    <property type="component" value="Unassembled WGS sequence"/>
</dbReference>
<feature type="domain" description="Activator of Hsp90 ATPase homologue 1/2-like C-terminal" evidence="2">
    <location>
        <begin position="11"/>
        <end position="123"/>
    </location>
</feature>
<dbReference type="AlphaFoldDB" id="A0A2P8CJJ0"/>
<dbReference type="EMBL" id="PYGC01000001">
    <property type="protein sequence ID" value="PSK85121.1"/>
    <property type="molecule type" value="Genomic_DNA"/>
</dbReference>
<comment type="similarity">
    <text evidence="1">Belongs to the AHA1 family.</text>
</comment>
<evidence type="ECO:0000313" key="6">
    <source>
        <dbReference type="Proteomes" id="UP000396862"/>
    </source>
</evidence>
<accession>A0A2P8CJJ0</accession>
<comment type="caution">
    <text evidence="4">The sequence shown here is derived from an EMBL/GenBank/DDBJ whole genome shotgun (WGS) entry which is preliminary data.</text>
</comment>
<protein>
    <submittedName>
        <fullName evidence="4">Activator of Hsp90 ATPase-like protein</fullName>
    </submittedName>
</protein>
<proteinExistence type="inferred from homology"/>
<evidence type="ECO:0000256" key="1">
    <source>
        <dbReference type="ARBA" id="ARBA00006817"/>
    </source>
</evidence>
<organism evidence="4 5">
    <name type="scientific">Prolixibacter denitrificans</name>
    <dbReference type="NCBI Taxonomy" id="1541063"/>
    <lineage>
        <taxon>Bacteria</taxon>
        <taxon>Pseudomonadati</taxon>
        <taxon>Bacteroidota</taxon>
        <taxon>Bacteroidia</taxon>
        <taxon>Marinilabiliales</taxon>
        <taxon>Prolixibacteraceae</taxon>
        <taxon>Prolixibacter</taxon>
    </lineage>
</organism>
<dbReference type="OrthoDB" id="1445093at2"/>
<dbReference type="SUPFAM" id="SSF55961">
    <property type="entry name" value="Bet v1-like"/>
    <property type="match status" value="1"/>
</dbReference>
<evidence type="ECO:0000313" key="5">
    <source>
        <dbReference type="Proteomes" id="UP000240621"/>
    </source>
</evidence>
<reference evidence="4 5" key="1">
    <citation type="submission" date="2018-03" db="EMBL/GenBank/DDBJ databases">
        <title>Genomic Encyclopedia of Archaeal and Bacterial Type Strains, Phase II (KMG-II): from individual species to whole genera.</title>
        <authorList>
            <person name="Goeker M."/>
        </authorList>
    </citation>
    <scope>NUCLEOTIDE SEQUENCE [LARGE SCALE GENOMIC DNA]</scope>
    <source>
        <strain evidence="4 5">DSM 27267</strain>
    </source>
</reference>
<dbReference type="InterPro" id="IPR023393">
    <property type="entry name" value="START-like_dom_sf"/>
</dbReference>
<evidence type="ECO:0000313" key="4">
    <source>
        <dbReference type="EMBL" id="PSK85121.1"/>
    </source>
</evidence>
<dbReference type="RefSeq" id="WP_106540788.1">
    <property type="nucleotide sequence ID" value="NZ_BLAU01000001.1"/>
</dbReference>
<dbReference type="Pfam" id="PF08327">
    <property type="entry name" value="AHSA1"/>
    <property type="match status" value="1"/>
</dbReference>
<dbReference type="EMBL" id="BLAU01000001">
    <property type="protein sequence ID" value="GET23663.1"/>
    <property type="molecule type" value="Genomic_DNA"/>
</dbReference>